<reference evidence="4 5" key="1">
    <citation type="submission" date="2024-04" db="EMBL/GenBank/DDBJ databases">
        <title>Genome assembly C_amara_ONT_v2.</title>
        <authorList>
            <person name="Yant L."/>
            <person name="Moore C."/>
            <person name="Slenker M."/>
        </authorList>
    </citation>
    <scope>NUCLEOTIDE SEQUENCE [LARGE SCALE GENOMIC DNA]</scope>
    <source>
        <tissue evidence="4">Leaf</tissue>
    </source>
</reference>
<evidence type="ECO:0000256" key="2">
    <source>
        <dbReference type="ARBA" id="ARBA00022801"/>
    </source>
</evidence>
<dbReference type="Proteomes" id="UP001558713">
    <property type="component" value="Unassembled WGS sequence"/>
</dbReference>
<dbReference type="PANTHER" id="PTHR31956:SF28">
    <property type="entry name" value="NON-SPECIFIC PHOSPHOLIPASE C4-RELATED"/>
    <property type="match status" value="1"/>
</dbReference>
<keyword evidence="2" id="KW-0378">Hydrolase</keyword>
<dbReference type="AlphaFoldDB" id="A0ABD1BFQ5"/>
<dbReference type="GO" id="GO:0006796">
    <property type="term" value="P:phosphate-containing compound metabolic process"/>
    <property type="evidence" value="ECO:0007669"/>
    <property type="project" value="UniProtKB-ARBA"/>
</dbReference>
<dbReference type="EMBL" id="JBANAX010000379">
    <property type="protein sequence ID" value="KAL1211510.1"/>
    <property type="molecule type" value="Genomic_DNA"/>
</dbReference>
<evidence type="ECO:0000256" key="3">
    <source>
        <dbReference type="SAM" id="MobiDB-lite"/>
    </source>
</evidence>
<dbReference type="InterPro" id="IPR007312">
    <property type="entry name" value="Phosphoesterase"/>
</dbReference>
<organism evidence="4 5">
    <name type="scientific">Cardamine amara subsp. amara</name>
    <dbReference type="NCBI Taxonomy" id="228776"/>
    <lineage>
        <taxon>Eukaryota</taxon>
        <taxon>Viridiplantae</taxon>
        <taxon>Streptophyta</taxon>
        <taxon>Embryophyta</taxon>
        <taxon>Tracheophyta</taxon>
        <taxon>Spermatophyta</taxon>
        <taxon>Magnoliopsida</taxon>
        <taxon>eudicotyledons</taxon>
        <taxon>Gunneridae</taxon>
        <taxon>Pentapetalae</taxon>
        <taxon>rosids</taxon>
        <taxon>malvids</taxon>
        <taxon>Brassicales</taxon>
        <taxon>Brassicaceae</taxon>
        <taxon>Cardamineae</taxon>
        <taxon>Cardamine</taxon>
    </lineage>
</organism>
<evidence type="ECO:0000256" key="1">
    <source>
        <dbReference type="ARBA" id="ARBA00009717"/>
    </source>
</evidence>
<dbReference type="Pfam" id="PF04185">
    <property type="entry name" value="Phosphoesterase"/>
    <property type="match status" value="1"/>
</dbReference>
<gene>
    <name evidence="4" type="ORF">V5N11_023520</name>
</gene>
<dbReference type="PANTHER" id="PTHR31956">
    <property type="entry name" value="NON-SPECIFIC PHOSPHOLIPASE C4-RELATED"/>
    <property type="match status" value="1"/>
</dbReference>
<proteinExistence type="inferred from homology"/>
<dbReference type="SUPFAM" id="SSF53649">
    <property type="entry name" value="Alkaline phosphatase-like"/>
    <property type="match status" value="1"/>
</dbReference>
<dbReference type="Gene3D" id="3.40.720.10">
    <property type="entry name" value="Alkaline Phosphatase, subunit A"/>
    <property type="match status" value="2"/>
</dbReference>
<keyword evidence="5" id="KW-1185">Reference proteome</keyword>
<dbReference type="InterPro" id="IPR017850">
    <property type="entry name" value="Alkaline_phosphatase_core_sf"/>
</dbReference>
<dbReference type="FunFam" id="3.40.720.10:FF:000011">
    <property type="entry name" value="Non-specific phospholipase C1"/>
    <property type="match status" value="1"/>
</dbReference>
<feature type="region of interest" description="Disordered" evidence="3">
    <location>
        <begin position="497"/>
        <end position="522"/>
    </location>
</feature>
<evidence type="ECO:0000313" key="4">
    <source>
        <dbReference type="EMBL" id="KAL1211510.1"/>
    </source>
</evidence>
<evidence type="ECO:0000313" key="5">
    <source>
        <dbReference type="Proteomes" id="UP001558713"/>
    </source>
</evidence>
<accession>A0ABD1BFQ5</accession>
<name>A0ABD1BFQ5_CARAN</name>
<protein>
    <submittedName>
        <fullName evidence="4">Non-specific phospholipase C5</fullName>
    </submittedName>
</protein>
<comment type="caution">
    <text evidence="4">The sequence shown here is derived from an EMBL/GenBank/DDBJ whole genome shotgun (WGS) entry which is preliminary data.</text>
</comment>
<sequence>MSETKRGSGSYPIKTIVVLIQENRSFDHTLGWFKELNREIDGVTKSDLKFNPVLSSDLNRHNVVFGDQSQYVDLNPGHSIRDIYEQVFGKPWDSSHPDPNPGPATMSGFAQNAERKMKGMSSAVMNGFKPDALPVYKELVQNFAICDRWFASVPGATQPNRLFVHSATSHGATSNDRILLVEGFPQKTIFESLDEAGFTFGIYYQSVPTNLFFRNMRKLKYLTHFHDYGLQFKKDCKEGKLPNYVVVEQRWFDLLLNPANDDHPSHDVSEGQKLVKEVYEALRSSPQWNEILFIITYDEHGGFYDHVPTPVDGVPNPDGILGAPPYHFEFNRLGVRVPAFFISPWIEPGTVLHRPNGPYPRSQYEHSSIPATVKKIFKLKDFLTKRDSWAGTFESVITRDSPRQDCPATLSNPMKMRATVAKENAELSDFQEDIVIVAAGLKGDYNNEELIHKLCKETCVTDASKYVTNAFEKFLEESRKARERGYDENDIVYCVDDNDDHRHGVKPPPSQSEASQATIPKPKTRSSFFSKLFSCFVCRD</sequence>
<comment type="similarity">
    <text evidence="1">Belongs to the bacterial phospholipase C family.</text>
</comment>
<dbReference type="GO" id="GO:0042578">
    <property type="term" value="F:phosphoric ester hydrolase activity"/>
    <property type="evidence" value="ECO:0007669"/>
    <property type="project" value="UniProtKB-ARBA"/>
</dbReference>